<evidence type="ECO:0000313" key="1">
    <source>
        <dbReference type="EMBL" id="GAA4003263.1"/>
    </source>
</evidence>
<accession>A0ABP7RWS8</accession>
<dbReference type="Proteomes" id="UP001500567">
    <property type="component" value="Unassembled WGS sequence"/>
</dbReference>
<evidence type="ECO:0000313" key="2">
    <source>
        <dbReference type="Proteomes" id="UP001500567"/>
    </source>
</evidence>
<protein>
    <submittedName>
        <fullName evidence="1">Uncharacterized protein</fullName>
    </submittedName>
</protein>
<organism evidence="1 2">
    <name type="scientific">Hymenobacter fastidiosus</name>
    <dbReference type="NCBI Taxonomy" id="486264"/>
    <lineage>
        <taxon>Bacteria</taxon>
        <taxon>Pseudomonadati</taxon>
        <taxon>Bacteroidota</taxon>
        <taxon>Cytophagia</taxon>
        <taxon>Cytophagales</taxon>
        <taxon>Hymenobacteraceae</taxon>
        <taxon>Hymenobacter</taxon>
    </lineage>
</organism>
<dbReference type="EMBL" id="BAABDJ010000007">
    <property type="protein sequence ID" value="GAA4003263.1"/>
    <property type="molecule type" value="Genomic_DNA"/>
</dbReference>
<sequence>MYLVLPALVVALAVPLGAVLRCLVPGVYGLLTGGRGLALQKERVQ</sequence>
<reference evidence="2" key="1">
    <citation type="journal article" date="2019" name="Int. J. Syst. Evol. Microbiol.">
        <title>The Global Catalogue of Microorganisms (GCM) 10K type strain sequencing project: providing services to taxonomists for standard genome sequencing and annotation.</title>
        <authorList>
            <consortium name="The Broad Institute Genomics Platform"/>
            <consortium name="The Broad Institute Genome Sequencing Center for Infectious Disease"/>
            <person name="Wu L."/>
            <person name="Ma J."/>
        </authorList>
    </citation>
    <scope>NUCLEOTIDE SEQUENCE [LARGE SCALE GENOMIC DNA]</scope>
    <source>
        <strain evidence="2">JCM 17224</strain>
    </source>
</reference>
<comment type="caution">
    <text evidence="1">The sequence shown here is derived from an EMBL/GenBank/DDBJ whole genome shotgun (WGS) entry which is preliminary data.</text>
</comment>
<keyword evidence="2" id="KW-1185">Reference proteome</keyword>
<dbReference type="RefSeq" id="WP_345071860.1">
    <property type="nucleotide sequence ID" value="NZ_BAABDJ010000007.1"/>
</dbReference>
<proteinExistence type="predicted"/>
<name>A0ABP7RWS8_9BACT</name>
<gene>
    <name evidence="1" type="ORF">GCM10022408_13500</name>
</gene>